<evidence type="ECO:0008006" key="4">
    <source>
        <dbReference type="Google" id="ProtNLM"/>
    </source>
</evidence>
<dbReference type="InterPro" id="IPR029058">
    <property type="entry name" value="AB_hydrolase_fold"/>
</dbReference>
<dbReference type="InterPro" id="IPR029013">
    <property type="entry name" value="HP0062-like_sf"/>
</dbReference>
<dbReference type="SUPFAM" id="SSF158414">
    <property type="entry name" value="HP0062-like"/>
    <property type="match status" value="1"/>
</dbReference>
<protein>
    <recommendedName>
        <fullName evidence="4">WXG100 family type VII secretion target</fullName>
    </recommendedName>
</protein>
<dbReference type="Proteomes" id="UP000515734">
    <property type="component" value="Chromosome"/>
</dbReference>
<evidence type="ECO:0000256" key="1">
    <source>
        <dbReference type="SAM" id="MobiDB-lite"/>
    </source>
</evidence>
<dbReference type="AlphaFoldDB" id="A0A6S6NY55"/>
<dbReference type="Gene3D" id="3.40.50.1820">
    <property type="entry name" value="alpha/beta hydrolase"/>
    <property type="match status" value="1"/>
</dbReference>
<dbReference type="RefSeq" id="WP_185293964.1">
    <property type="nucleotide sequence ID" value="NZ_AP023287.1"/>
</dbReference>
<name>A0A6S6NY55_9MYCO</name>
<gene>
    <name evidence="2" type="ORF">NIIDNTM18_02030</name>
</gene>
<evidence type="ECO:0000313" key="3">
    <source>
        <dbReference type="Proteomes" id="UP000515734"/>
    </source>
</evidence>
<dbReference type="Gene3D" id="1.10.287.1060">
    <property type="entry name" value="ESAT-6-like"/>
    <property type="match status" value="1"/>
</dbReference>
<sequence>MTVVGADPAQLRTTASQFTQAADRLQGSMKGLHSAVADAGIWRGPDSERFRGEWNGRSTHALNAAISALRHAAEVLRHNADEQEDASRADGPGSAAPTQYGRSASGLHDMWEEFRNVPYESSGYRVQKVIGEDGVPRYIVYIVGTDGSTEQTLGANVDAIKGDVDREELHRLTQLIPEGAEVMLVGYSQGGIDAQNIAASKELNVTQIVTYGSPVRQDLDVPAIHLIDDRDPVPGLGMFAPGSPYGHSAPDGSNNVEVFSGRSNAPHSFWGNTSHEVGYGDLSEKWDNEASTSSGGRAAASAENLERFHGSVVDQVDIDAKSNGSW</sequence>
<organism evidence="2 3">
    <name type="scientific">Mycolicibacterium litorale</name>
    <dbReference type="NCBI Taxonomy" id="758802"/>
    <lineage>
        <taxon>Bacteria</taxon>
        <taxon>Bacillati</taxon>
        <taxon>Actinomycetota</taxon>
        <taxon>Actinomycetes</taxon>
        <taxon>Mycobacteriales</taxon>
        <taxon>Mycobacteriaceae</taxon>
        <taxon>Mycolicibacterium</taxon>
    </lineage>
</organism>
<accession>A0A6S6NY55</accession>
<feature type="region of interest" description="Disordered" evidence="1">
    <location>
        <begin position="81"/>
        <end position="102"/>
    </location>
</feature>
<dbReference type="SUPFAM" id="SSF53474">
    <property type="entry name" value="alpha/beta-Hydrolases"/>
    <property type="match status" value="1"/>
</dbReference>
<reference evidence="2 3" key="1">
    <citation type="submission" date="2020-07" db="EMBL/GenBank/DDBJ databases">
        <title>Complete genome sequence of Mycolicibacterium litorale like strain isolated from cardiac implantable electronic device infection.</title>
        <authorList>
            <person name="Fukano H."/>
            <person name="Miyama H."/>
            <person name="Hoshino Y."/>
        </authorList>
    </citation>
    <scope>NUCLEOTIDE SEQUENCE [LARGE SCALE GENOMIC DNA]</scope>
    <source>
        <strain evidence="2 3">NIIDNTM18</strain>
    </source>
</reference>
<proteinExistence type="predicted"/>
<evidence type="ECO:0000313" key="2">
    <source>
        <dbReference type="EMBL" id="BCI50925.1"/>
    </source>
</evidence>
<dbReference type="EMBL" id="AP023287">
    <property type="protein sequence ID" value="BCI50925.1"/>
    <property type="molecule type" value="Genomic_DNA"/>
</dbReference>